<evidence type="ECO:0000256" key="6">
    <source>
        <dbReference type="ARBA" id="ARBA00023277"/>
    </source>
</evidence>
<dbReference type="Gene3D" id="3.40.190.90">
    <property type="match status" value="1"/>
</dbReference>
<comment type="catalytic activity">
    <reaction evidence="1">
        <text>beta-D-fructose 1,6-bisphosphate + H2O = beta-D-fructose 6-phosphate + phosphate</text>
        <dbReference type="Rhea" id="RHEA:11064"/>
        <dbReference type="ChEBI" id="CHEBI:15377"/>
        <dbReference type="ChEBI" id="CHEBI:32966"/>
        <dbReference type="ChEBI" id="CHEBI:43474"/>
        <dbReference type="ChEBI" id="CHEBI:57634"/>
        <dbReference type="EC" id="3.1.3.11"/>
    </reaction>
</comment>
<organism evidence="8 9">
    <name type="scientific">Acidocella aquatica</name>
    <dbReference type="NCBI Taxonomy" id="1922313"/>
    <lineage>
        <taxon>Bacteria</taxon>
        <taxon>Pseudomonadati</taxon>
        <taxon>Pseudomonadota</taxon>
        <taxon>Alphaproteobacteria</taxon>
        <taxon>Acetobacterales</taxon>
        <taxon>Acidocellaceae</taxon>
        <taxon>Acidocella</taxon>
    </lineage>
</organism>
<keyword evidence="4" id="KW-0378">Hydrolase</keyword>
<reference evidence="9" key="1">
    <citation type="journal article" date="2019" name="Int. J. Syst. Evol. Microbiol.">
        <title>The Global Catalogue of Microorganisms (GCM) 10K type strain sequencing project: providing services to taxonomists for standard genome sequencing and annotation.</title>
        <authorList>
            <consortium name="The Broad Institute Genomics Platform"/>
            <consortium name="The Broad Institute Genome Sequencing Center for Infectious Disease"/>
            <person name="Wu L."/>
            <person name="Ma J."/>
        </authorList>
    </citation>
    <scope>NUCLEOTIDE SEQUENCE [LARGE SCALE GENOMIC DNA]</scope>
    <source>
        <strain evidence="9">NBRC 112502</strain>
    </source>
</reference>
<dbReference type="InterPro" id="IPR004464">
    <property type="entry name" value="FBPase_class-2/SBPase"/>
</dbReference>
<name>A0ABQ6A2V0_9PROT</name>
<evidence type="ECO:0000256" key="7">
    <source>
        <dbReference type="PIRNR" id="PIRNR004532"/>
    </source>
</evidence>
<evidence type="ECO:0000256" key="1">
    <source>
        <dbReference type="ARBA" id="ARBA00001273"/>
    </source>
</evidence>
<dbReference type="PIRSF" id="PIRSF004532">
    <property type="entry name" value="GlpX"/>
    <property type="match status" value="1"/>
</dbReference>
<dbReference type="Gene3D" id="3.30.540.10">
    <property type="entry name" value="Fructose-1,6-Bisphosphatase, subunit A, domain 1"/>
    <property type="match status" value="1"/>
</dbReference>
<evidence type="ECO:0000256" key="5">
    <source>
        <dbReference type="ARBA" id="ARBA00023211"/>
    </source>
</evidence>
<evidence type="ECO:0000313" key="8">
    <source>
        <dbReference type="EMBL" id="GLR65948.1"/>
    </source>
</evidence>
<dbReference type="SUPFAM" id="SSF56655">
    <property type="entry name" value="Carbohydrate phosphatase"/>
    <property type="match status" value="1"/>
</dbReference>
<comment type="caution">
    <text evidence="8">The sequence shown here is derived from an EMBL/GenBank/DDBJ whole genome shotgun (WGS) entry which is preliminary data.</text>
</comment>
<evidence type="ECO:0000313" key="9">
    <source>
        <dbReference type="Proteomes" id="UP001156641"/>
    </source>
</evidence>
<evidence type="ECO:0000256" key="4">
    <source>
        <dbReference type="ARBA" id="ARBA00022801"/>
    </source>
</evidence>
<protein>
    <recommendedName>
        <fullName evidence="7">Fructose-1,6-bisphosphatase</fullName>
    </recommendedName>
</protein>
<keyword evidence="6 7" id="KW-0119">Carbohydrate metabolism</keyword>
<dbReference type="Pfam" id="PF03320">
    <property type="entry name" value="FBPase_glpX"/>
    <property type="match status" value="1"/>
</dbReference>
<keyword evidence="3" id="KW-0479">Metal-binding</keyword>
<gene>
    <name evidence="8" type="ORF">GCM10010909_06260</name>
</gene>
<dbReference type="EMBL" id="BSOS01000007">
    <property type="protein sequence ID" value="GLR65948.1"/>
    <property type="molecule type" value="Genomic_DNA"/>
</dbReference>
<proteinExistence type="inferred from homology"/>
<accession>A0ABQ6A2V0</accession>
<dbReference type="CDD" id="cd01516">
    <property type="entry name" value="FBPase_glpX"/>
    <property type="match status" value="1"/>
</dbReference>
<dbReference type="PANTHER" id="PTHR30447">
    <property type="entry name" value="FRUCTOSE-1,6-BISPHOSPHATASE CLASS 2"/>
    <property type="match status" value="1"/>
</dbReference>
<dbReference type="NCBIfam" id="TIGR00330">
    <property type="entry name" value="glpX"/>
    <property type="match status" value="1"/>
</dbReference>
<keyword evidence="9" id="KW-1185">Reference proteome</keyword>
<dbReference type="Proteomes" id="UP001156641">
    <property type="component" value="Unassembled WGS sequence"/>
</dbReference>
<comment type="similarity">
    <text evidence="2 7">Belongs to the FBPase class 2 family.</text>
</comment>
<evidence type="ECO:0000256" key="3">
    <source>
        <dbReference type="ARBA" id="ARBA00022723"/>
    </source>
</evidence>
<sequence>MKTNPTVWDRNLALELVRVTEAAAIAASRWIGRGKKNEADGAAVEAMRKAFDTVAISGTVVIGEGEMDEAPMLFIGEKVGCGGPAMDIAVDPLEGTEIAAKGAPNALAVVALAEHGNFLHAPDVYMDKIAVGPGLPEGIVSLAAPVAENLRNLAQAKRCEIADLMVCILERERHQEIIARCREAGARITLIGEGDVAGVIAASQPETGIDMYLGSGGAPEGVLAAAALRCTGGQMQGRLLFEDQAQIDRARTMGITDPSRIYSMTDMAKGDVMFAATGITSGQMLRGVQRFGHGARTHSIVMRSKSGTVRFIEAHHNFRTKTWGNE</sequence>
<dbReference type="PANTHER" id="PTHR30447:SF0">
    <property type="entry name" value="FRUCTOSE-1,6-BISPHOSPHATASE 1 CLASS 2-RELATED"/>
    <property type="match status" value="1"/>
</dbReference>
<evidence type="ECO:0000256" key="2">
    <source>
        <dbReference type="ARBA" id="ARBA00008989"/>
    </source>
</evidence>
<keyword evidence="5" id="KW-0464">Manganese</keyword>